<evidence type="ECO:0000313" key="1">
    <source>
        <dbReference type="EMBL" id="VDL95956.1"/>
    </source>
</evidence>
<reference evidence="3" key="1">
    <citation type="submission" date="2016-06" db="UniProtKB">
        <authorList>
            <consortium name="WormBaseParasite"/>
        </authorList>
    </citation>
    <scope>IDENTIFICATION</scope>
</reference>
<dbReference type="Proteomes" id="UP000275846">
    <property type="component" value="Unassembled WGS sequence"/>
</dbReference>
<dbReference type="EMBL" id="UYSU01035321">
    <property type="protein sequence ID" value="VDL95956.1"/>
    <property type="molecule type" value="Genomic_DNA"/>
</dbReference>
<organism evidence="3">
    <name type="scientific">Schistocephalus solidus</name>
    <name type="common">Tapeworm</name>
    <dbReference type="NCBI Taxonomy" id="70667"/>
    <lineage>
        <taxon>Eukaryota</taxon>
        <taxon>Metazoa</taxon>
        <taxon>Spiralia</taxon>
        <taxon>Lophotrochozoa</taxon>
        <taxon>Platyhelminthes</taxon>
        <taxon>Cestoda</taxon>
        <taxon>Eucestoda</taxon>
        <taxon>Diphyllobothriidea</taxon>
        <taxon>Diphyllobothriidae</taxon>
        <taxon>Schistocephalus</taxon>
    </lineage>
</organism>
<keyword evidence="2" id="KW-1185">Reference proteome</keyword>
<dbReference type="AlphaFoldDB" id="A0A183SZC1"/>
<name>A0A183SZC1_SCHSO</name>
<evidence type="ECO:0000313" key="2">
    <source>
        <dbReference type="Proteomes" id="UP000275846"/>
    </source>
</evidence>
<gene>
    <name evidence="1" type="ORF">SSLN_LOCUS9571</name>
</gene>
<protein>
    <submittedName>
        <fullName evidence="1 3">Uncharacterized protein</fullName>
    </submittedName>
</protein>
<sequence length="133" mass="14310">MVTDSHRACSAATIAAANSAGRPRCPGAPLPLLGGAVLIDSLTQRPDDTFPRCTFNSPRGREHGDIAQAALLNHAQQQTQFEAARLKVMESMMQQFRLHFRDPESIGKESTSADATAACITDLDSGVTFDAYF</sequence>
<accession>A0A183SZC1</accession>
<evidence type="ECO:0000313" key="3">
    <source>
        <dbReference type="WBParaSite" id="SSLN_0000993101-mRNA-1"/>
    </source>
</evidence>
<dbReference type="WBParaSite" id="SSLN_0000993101-mRNA-1">
    <property type="protein sequence ID" value="SSLN_0000993101-mRNA-1"/>
    <property type="gene ID" value="SSLN_0000993101"/>
</dbReference>
<proteinExistence type="predicted"/>
<reference evidence="1 2" key="2">
    <citation type="submission" date="2018-11" db="EMBL/GenBank/DDBJ databases">
        <authorList>
            <consortium name="Pathogen Informatics"/>
        </authorList>
    </citation>
    <scope>NUCLEOTIDE SEQUENCE [LARGE SCALE GENOMIC DNA]</scope>
    <source>
        <strain evidence="1 2">NST_G2</strain>
    </source>
</reference>